<evidence type="ECO:0000256" key="3">
    <source>
        <dbReference type="ARBA" id="ARBA00022093"/>
    </source>
</evidence>
<evidence type="ECO:0000256" key="1">
    <source>
        <dbReference type="ARBA" id="ARBA00004429"/>
    </source>
</evidence>
<accession>A0A7W8HGS4</accession>
<feature type="transmembrane region" description="Helical" evidence="13">
    <location>
        <begin position="178"/>
        <end position="199"/>
    </location>
</feature>
<dbReference type="AlphaFoldDB" id="A0A7W8HGS4"/>
<dbReference type="Proteomes" id="UP000532440">
    <property type="component" value="Unassembled WGS sequence"/>
</dbReference>
<dbReference type="GO" id="GO:0017038">
    <property type="term" value="P:protein import"/>
    <property type="evidence" value="ECO:0007669"/>
    <property type="project" value="TreeGrafter"/>
</dbReference>
<comment type="similarity">
    <text evidence="12">Belongs to the exbB/tolQ family.</text>
</comment>
<dbReference type="InterPro" id="IPR002898">
    <property type="entry name" value="MotA_ExbB_proton_chnl"/>
</dbReference>
<evidence type="ECO:0000313" key="15">
    <source>
        <dbReference type="EMBL" id="MBB5271787.1"/>
    </source>
</evidence>
<keyword evidence="16" id="KW-1185">Reference proteome</keyword>
<comment type="caution">
    <text evidence="15">The sequence shown here is derived from an EMBL/GenBank/DDBJ whole genome shotgun (WGS) entry which is preliminary data.</text>
</comment>
<keyword evidence="9 13" id="KW-1133">Transmembrane helix</keyword>
<evidence type="ECO:0000313" key="16">
    <source>
        <dbReference type="Proteomes" id="UP000532440"/>
    </source>
</evidence>
<dbReference type="Pfam" id="PF01618">
    <property type="entry name" value="MotA_ExbB"/>
    <property type="match status" value="1"/>
</dbReference>
<protein>
    <recommendedName>
        <fullName evidence="3">Biopolymer transport protein ExbB</fullName>
    </recommendedName>
</protein>
<evidence type="ECO:0000256" key="4">
    <source>
        <dbReference type="ARBA" id="ARBA00022448"/>
    </source>
</evidence>
<dbReference type="InterPro" id="IPR050790">
    <property type="entry name" value="ExbB/TolQ_transport"/>
</dbReference>
<proteinExistence type="inferred from homology"/>
<comment type="subcellular location">
    <subcellularLocation>
        <location evidence="1">Cell inner membrane</location>
        <topology evidence="1">Multi-pass membrane protein</topology>
    </subcellularLocation>
    <subcellularLocation>
        <location evidence="12">Membrane</location>
        <topology evidence="12">Multi-pass membrane protein</topology>
    </subcellularLocation>
</comment>
<evidence type="ECO:0000256" key="10">
    <source>
        <dbReference type="ARBA" id="ARBA00023136"/>
    </source>
</evidence>
<dbReference type="PANTHER" id="PTHR30625:SF14">
    <property type="entry name" value="BIOPOLYMER TRANSPORT PROTEIN EXBB"/>
    <property type="match status" value="1"/>
</dbReference>
<feature type="domain" description="MotA/TolQ/ExbB proton channel" evidence="14">
    <location>
        <begin position="102"/>
        <end position="211"/>
    </location>
</feature>
<evidence type="ECO:0000256" key="2">
    <source>
        <dbReference type="ARBA" id="ARBA00011471"/>
    </source>
</evidence>
<feature type="transmembrane region" description="Helical" evidence="13">
    <location>
        <begin position="20"/>
        <end position="37"/>
    </location>
</feature>
<reference evidence="15 16" key="1">
    <citation type="submission" date="2020-08" db="EMBL/GenBank/DDBJ databases">
        <title>Genomic Encyclopedia of Type Strains, Phase IV (KMG-IV): sequencing the most valuable type-strain genomes for metagenomic binning, comparative biology and taxonomic classification.</title>
        <authorList>
            <person name="Goeker M."/>
        </authorList>
    </citation>
    <scope>NUCLEOTIDE SEQUENCE [LARGE SCALE GENOMIC DNA]</scope>
    <source>
        <strain evidence="15 16">DSM 29781</strain>
    </source>
</reference>
<keyword evidence="8 12" id="KW-0653">Protein transport</keyword>
<evidence type="ECO:0000256" key="6">
    <source>
        <dbReference type="ARBA" id="ARBA00022519"/>
    </source>
</evidence>
<keyword evidence="4 12" id="KW-0813">Transport</keyword>
<evidence type="ECO:0000256" key="9">
    <source>
        <dbReference type="ARBA" id="ARBA00022989"/>
    </source>
</evidence>
<dbReference type="RefSeq" id="WP_183966479.1">
    <property type="nucleotide sequence ID" value="NZ_BAABEW010000001.1"/>
</dbReference>
<keyword evidence="5" id="KW-1003">Cell membrane</keyword>
<feature type="transmembrane region" description="Helical" evidence="13">
    <location>
        <begin position="133"/>
        <end position="158"/>
    </location>
</feature>
<dbReference type="EMBL" id="JACHGB010000003">
    <property type="protein sequence ID" value="MBB5271787.1"/>
    <property type="molecule type" value="Genomic_DNA"/>
</dbReference>
<sequence>MSTELGFANFLAQSDGVARFILAVMLLMSLGSWFLIFRKGARALAAGQRSRRFLQAFWDAPSLEAVRGQLREDGPGDPFSNLVRQGFVAVEQHRRRDEARRLVDAGTSDEFLTRALKRSIGEDVARLESGQTFLATVASTAPFVGLLGTVWGIYHALVAIGAAGDAGLDKVAGPVGEALIMTGLGLAVAIPAAVAYNFFARSNRRVRAALESFAYDVFAFLGTGAKGQPAPVTDLARERARTGARPAVLGEA</sequence>
<evidence type="ECO:0000256" key="7">
    <source>
        <dbReference type="ARBA" id="ARBA00022692"/>
    </source>
</evidence>
<gene>
    <name evidence="15" type="ORF">HNQ70_001797</name>
</gene>
<organism evidence="15 16">
    <name type="scientific">Quisquiliibacterium transsilvanicum</name>
    <dbReference type="NCBI Taxonomy" id="1549638"/>
    <lineage>
        <taxon>Bacteria</taxon>
        <taxon>Pseudomonadati</taxon>
        <taxon>Pseudomonadota</taxon>
        <taxon>Betaproteobacteria</taxon>
        <taxon>Burkholderiales</taxon>
        <taxon>Burkholderiaceae</taxon>
        <taxon>Quisquiliibacterium</taxon>
    </lineage>
</organism>
<comment type="subunit">
    <text evidence="2">The accessory proteins ExbB and ExbD seem to form a complex with TonB.</text>
</comment>
<dbReference type="PANTHER" id="PTHR30625">
    <property type="entry name" value="PROTEIN TOLQ"/>
    <property type="match status" value="1"/>
</dbReference>
<evidence type="ECO:0000256" key="12">
    <source>
        <dbReference type="RuleBase" id="RU004057"/>
    </source>
</evidence>
<keyword evidence="10 13" id="KW-0472">Membrane</keyword>
<comment type="function">
    <text evidence="11">Involved in the TonB-dependent energy-dependent transport of various receptor-bound substrates. Protects ExbD from proteolytic degradation and functionally stabilizes TonB.</text>
</comment>
<evidence type="ECO:0000256" key="5">
    <source>
        <dbReference type="ARBA" id="ARBA00022475"/>
    </source>
</evidence>
<name>A0A7W8HGS4_9BURK</name>
<evidence type="ECO:0000259" key="14">
    <source>
        <dbReference type="Pfam" id="PF01618"/>
    </source>
</evidence>
<evidence type="ECO:0000256" key="13">
    <source>
        <dbReference type="SAM" id="Phobius"/>
    </source>
</evidence>
<evidence type="ECO:0000256" key="11">
    <source>
        <dbReference type="ARBA" id="ARBA00024816"/>
    </source>
</evidence>
<keyword evidence="6" id="KW-0997">Cell inner membrane</keyword>
<evidence type="ECO:0000256" key="8">
    <source>
        <dbReference type="ARBA" id="ARBA00022927"/>
    </source>
</evidence>
<dbReference type="GO" id="GO:0005886">
    <property type="term" value="C:plasma membrane"/>
    <property type="evidence" value="ECO:0007669"/>
    <property type="project" value="UniProtKB-SubCell"/>
</dbReference>
<keyword evidence="7 13" id="KW-0812">Transmembrane</keyword>